<keyword evidence="1" id="KW-0677">Repeat</keyword>
<reference evidence="4 5" key="1">
    <citation type="submission" date="2020-10" db="EMBL/GenBank/DDBJ databases">
        <title>The Coptis chinensis genome and diversification of protoberbering-type alkaloids.</title>
        <authorList>
            <person name="Wang B."/>
            <person name="Shu S."/>
            <person name="Song C."/>
            <person name="Liu Y."/>
        </authorList>
    </citation>
    <scope>NUCLEOTIDE SEQUENCE [LARGE SCALE GENOMIC DNA]</scope>
    <source>
        <strain evidence="4">HL-2020</strain>
        <tissue evidence="4">Leaf</tissue>
    </source>
</reference>
<name>A0A835IZD7_9MAGN</name>
<dbReference type="InterPro" id="IPR027417">
    <property type="entry name" value="P-loop_NTPase"/>
</dbReference>
<dbReference type="PANTHER" id="PTHR11638:SF155">
    <property type="entry name" value="CHAPERONE PROTEIN CLPC1, CHLOROPLASTIC-LIKE"/>
    <property type="match status" value="1"/>
</dbReference>
<evidence type="ECO:0000256" key="3">
    <source>
        <dbReference type="ARBA" id="ARBA00022840"/>
    </source>
</evidence>
<accession>A0A835IZD7</accession>
<dbReference type="GO" id="GO:0016887">
    <property type="term" value="F:ATP hydrolysis activity"/>
    <property type="evidence" value="ECO:0007669"/>
    <property type="project" value="TreeGrafter"/>
</dbReference>
<evidence type="ECO:0000256" key="2">
    <source>
        <dbReference type="ARBA" id="ARBA00022741"/>
    </source>
</evidence>
<keyword evidence="3" id="KW-0067">ATP-binding</keyword>
<dbReference type="PANTHER" id="PTHR11638">
    <property type="entry name" value="ATP-DEPENDENT CLP PROTEASE"/>
    <property type="match status" value="1"/>
</dbReference>
<dbReference type="InterPro" id="IPR050130">
    <property type="entry name" value="ClpA_ClpB"/>
</dbReference>
<keyword evidence="2" id="KW-0547">Nucleotide-binding</keyword>
<organism evidence="4 5">
    <name type="scientific">Coptis chinensis</name>
    <dbReference type="NCBI Taxonomy" id="261450"/>
    <lineage>
        <taxon>Eukaryota</taxon>
        <taxon>Viridiplantae</taxon>
        <taxon>Streptophyta</taxon>
        <taxon>Embryophyta</taxon>
        <taxon>Tracheophyta</taxon>
        <taxon>Spermatophyta</taxon>
        <taxon>Magnoliopsida</taxon>
        <taxon>Ranunculales</taxon>
        <taxon>Ranunculaceae</taxon>
        <taxon>Coptidoideae</taxon>
        <taxon>Coptis</taxon>
    </lineage>
</organism>
<dbReference type="AlphaFoldDB" id="A0A835IZD7"/>
<evidence type="ECO:0000313" key="5">
    <source>
        <dbReference type="Proteomes" id="UP000631114"/>
    </source>
</evidence>
<protein>
    <submittedName>
        <fullName evidence="4">Uncharacterized protein</fullName>
    </submittedName>
</protein>
<comment type="caution">
    <text evidence="4">The sequence shown here is derived from an EMBL/GenBank/DDBJ whole genome shotgun (WGS) entry which is preliminary data.</text>
</comment>
<dbReference type="EMBL" id="JADFTS010000001">
    <property type="protein sequence ID" value="KAF9626196.1"/>
    <property type="molecule type" value="Genomic_DNA"/>
</dbReference>
<proteinExistence type="predicted"/>
<dbReference type="SUPFAM" id="SSF52540">
    <property type="entry name" value="P-loop containing nucleoside triphosphate hydrolases"/>
    <property type="match status" value="1"/>
</dbReference>
<keyword evidence="5" id="KW-1185">Reference proteome</keyword>
<dbReference type="GO" id="GO:0034605">
    <property type="term" value="P:cellular response to heat"/>
    <property type="evidence" value="ECO:0007669"/>
    <property type="project" value="TreeGrafter"/>
</dbReference>
<evidence type="ECO:0000256" key="1">
    <source>
        <dbReference type="ARBA" id="ARBA00022737"/>
    </source>
</evidence>
<gene>
    <name evidence="4" type="ORF">IFM89_031323</name>
</gene>
<dbReference type="GO" id="GO:0005737">
    <property type="term" value="C:cytoplasm"/>
    <property type="evidence" value="ECO:0007669"/>
    <property type="project" value="TreeGrafter"/>
</dbReference>
<sequence length="214" mass="24620">MQKTHHGHVTSAVNWLQHDKYDGIRFRVLLTPIGPFSWALAGIGILVDKVSSDESDKLLKMEDKLHQRIIGQDEAVKAISRAIRRARVVYDINGQIYNRIKSTVTKELKRYFRPSSEQVRRGDCLPVVNEVGSQGYCGDIMLKEVFERLKAKEIELQVLRDLESELLMKDTTRKLWSKTSKESNNEAFRGHHGMVRRCSTEISRRDSVIVDVDL</sequence>
<dbReference type="GO" id="GO:0005524">
    <property type="term" value="F:ATP binding"/>
    <property type="evidence" value="ECO:0007669"/>
    <property type="project" value="UniProtKB-KW"/>
</dbReference>
<evidence type="ECO:0000313" key="4">
    <source>
        <dbReference type="EMBL" id="KAF9626196.1"/>
    </source>
</evidence>
<dbReference type="Gene3D" id="3.40.50.300">
    <property type="entry name" value="P-loop containing nucleotide triphosphate hydrolases"/>
    <property type="match status" value="1"/>
</dbReference>
<dbReference type="Proteomes" id="UP000631114">
    <property type="component" value="Unassembled WGS sequence"/>
</dbReference>